<dbReference type="PRINTS" id="PR00992">
    <property type="entry name" value="ALARACEMASE"/>
</dbReference>
<feature type="modified residue" description="N6-(pyridoxal phosphate)lysine" evidence="4 5">
    <location>
        <position position="29"/>
    </location>
</feature>
<evidence type="ECO:0000256" key="6">
    <source>
        <dbReference type="PIRSR" id="PIRSR600821-52"/>
    </source>
</evidence>
<feature type="active site" description="Proton acceptor; specific for D-alanine" evidence="4">
    <location>
        <position position="29"/>
    </location>
</feature>
<dbReference type="Proteomes" id="UP000291469">
    <property type="component" value="Chromosome"/>
</dbReference>
<proteinExistence type="inferred from homology"/>
<comment type="cofactor">
    <cofactor evidence="1 4 5">
        <name>pyridoxal 5'-phosphate</name>
        <dbReference type="ChEBI" id="CHEBI:597326"/>
    </cofactor>
</comment>
<dbReference type="InterPro" id="IPR009006">
    <property type="entry name" value="Ala_racemase/Decarboxylase_C"/>
</dbReference>
<dbReference type="CDD" id="cd00430">
    <property type="entry name" value="PLPDE_III_AR"/>
    <property type="match status" value="1"/>
</dbReference>
<evidence type="ECO:0000256" key="2">
    <source>
        <dbReference type="ARBA" id="ARBA00022898"/>
    </source>
</evidence>
<dbReference type="SMART" id="SM01005">
    <property type="entry name" value="Ala_racemase_C"/>
    <property type="match status" value="1"/>
</dbReference>
<keyword evidence="2 4" id="KW-0663">Pyridoxal phosphate</keyword>
<evidence type="ECO:0000256" key="5">
    <source>
        <dbReference type="PIRSR" id="PIRSR600821-50"/>
    </source>
</evidence>
<dbReference type="InterPro" id="IPR011079">
    <property type="entry name" value="Ala_racemase_C"/>
</dbReference>
<name>A0A411YLG4_9ACTN</name>
<dbReference type="FunFam" id="3.20.20.10:FF:000002">
    <property type="entry name" value="Alanine racemase"/>
    <property type="match status" value="1"/>
</dbReference>
<feature type="binding site" evidence="4 6">
    <location>
        <position position="305"/>
    </location>
    <ligand>
        <name>substrate</name>
    </ligand>
</feature>
<dbReference type="GO" id="GO:0030170">
    <property type="term" value="F:pyridoxal phosphate binding"/>
    <property type="evidence" value="ECO:0007669"/>
    <property type="project" value="UniProtKB-UniRule"/>
</dbReference>
<comment type="similarity">
    <text evidence="4">Belongs to the alanine racemase family.</text>
</comment>
<dbReference type="InterPro" id="IPR029066">
    <property type="entry name" value="PLP-binding_barrel"/>
</dbReference>
<dbReference type="HAMAP" id="MF_01201">
    <property type="entry name" value="Ala_racemase"/>
    <property type="match status" value="1"/>
</dbReference>
<evidence type="ECO:0000259" key="7">
    <source>
        <dbReference type="SMART" id="SM01005"/>
    </source>
</evidence>
<protein>
    <recommendedName>
        <fullName evidence="4">Alanine racemase</fullName>
        <ecNumber evidence="4">5.1.1.1</ecNumber>
    </recommendedName>
</protein>
<gene>
    <name evidence="8" type="ORF">ER308_14090</name>
</gene>
<evidence type="ECO:0000313" key="9">
    <source>
        <dbReference type="Proteomes" id="UP000291469"/>
    </source>
</evidence>
<evidence type="ECO:0000256" key="1">
    <source>
        <dbReference type="ARBA" id="ARBA00001933"/>
    </source>
</evidence>
<comment type="catalytic activity">
    <reaction evidence="4">
        <text>L-alanine = D-alanine</text>
        <dbReference type="Rhea" id="RHEA:20249"/>
        <dbReference type="ChEBI" id="CHEBI:57416"/>
        <dbReference type="ChEBI" id="CHEBI:57972"/>
        <dbReference type="EC" id="5.1.1.1"/>
    </reaction>
</comment>
<accession>A0A411YLG4</accession>
<dbReference type="GO" id="GO:0009252">
    <property type="term" value="P:peptidoglycan biosynthetic process"/>
    <property type="evidence" value="ECO:0007669"/>
    <property type="project" value="TreeGrafter"/>
</dbReference>
<dbReference type="SUPFAM" id="SSF51419">
    <property type="entry name" value="PLP-binding barrel"/>
    <property type="match status" value="1"/>
</dbReference>
<sequence>MEIDHDAIAANVAALRSHARAPRLMAVVKADGYGHGLVEAARSAVAGGADELAVALVEEGEALRAAGVDVPILLLTEPPAAAIGALLTARLTPTVYSPGFVTALQEAAAAREGPPAAVHLKLDTGMRRVGVPPADWEDALRRVRDAGALHLAGLWSHFAVADEPDHPFIAEQADAFARGLELARALDAAPDVAHLANSAATLDLPDTHHDLVRPGLAVYGLEPAPGLAGEVPLRPALALRARLSLVKRLTEGEAVSYGLTWAPDRDTCLGTVPAGYADGVVRALGNRARALVGGRRVPYAGRVCMDQFCVDLGPDATEADGDEVTLIGGQGDERVSVDEWAGLLGTINYEIITRIGPRVPRVHLGAAGES</sequence>
<dbReference type="NCBIfam" id="TIGR00492">
    <property type="entry name" value="alr"/>
    <property type="match status" value="1"/>
</dbReference>
<dbReference type="UniPathway" id="UPA00042">
    <property type="reaction ID" value="UER00497"/>
</dbReference>
<reference evidence="8 9" key="1">
    <citation type="submission" date="2019-01" db="EMBL/GenBank/DDBJ databases">
        <title>Egibacter rhizosphaerae EGI 80759T.</title>
        <authorList>
            <person name="Chen D.-D."/>
            <person name="Tian Y."/>
            <person name="Jiao J.-Y."/>
            <person name="Zhang X.-T."/>
            <person name="Zhang Y.-G."/>
            <person name="Zhang Y."/>
            <person name="Xiao M."/>
            <person name="Shu W.-S."/>
            <person name="Li W.-J."/>
        </authorList>
    </citation>
    <scope>NUCLEOTIDE SEQUENCE [LARGE SCALE GENOMIC DNA]</scope>
    <source>
        <strain evidence="8 9">EGI 80759</strain>
    </source>
</reference>
<dbReference type="KEGG" id="erz:ER308_14090"/>
<dbReference type="InterPro" id="IPR020622">
    <property type="entry name" value="Ala_racemase_pyridoxalP-BS"/>
</dbReference>
<dbReference type="EC" id="5.1.1.1" evidence="4"/>
<dbReference type="GO" id="GO:0008784">
    <property type="term" value="F:alanine racemase activity"/>
    <property type="evidence" value="ECO:0007669"/>
    <property type="project" value="UniProtKB-UniRule"/>
</dbReference>
<feature type="domain" description="Alanine racemase C-terminal" evidence="7">
    <location>
        <begin position="236"/>
        <end position="364"/>
    </location>
</feature>
<feature type="binding site" evidence="4 6">
    <location>
        <position position="128"/>
    </location>
    <ligand>
        <name>substrate</name>
    </ligand>
</feature>
<dbReference type="Pfam" id="PF01168">
    <property type="entry name" value="Ala_racemase_N"/>
    <property type="match status" value="1"/>
</dbReference>
<dbReference type="Pfam" id="PF00842">
    <property type="entry name" value="Ala_racemase_C"/>
    <property type="match status" value="1"/>
</dbReference>
<evidence type="ECO:0000256" key="4">
    <source>
        <dbReference type="HAMAP-Rule" id="MF_01201"/>
    </source>
</evidence>
<dbReference type="EMBL" id="CP036402">
    <property type="protein sequence ID" value="QBI22048.1"/>
    <property type="molecule type" value="Genomic_DNA"/>
</dbReference>
<evidence type="ECO:0000313" key="8">
    <source>
        <dbReference type="EMBL" id="QBI22048.1"/>
    </source>
</evidence>
<dbReference type="AlphaFoldDB" id="A0A411YLG4"/>
<dbReference type="OrthoDB" id="9813814at2"/>
<dbReference type="SUPFAM" id="SSF50621">
    <property type="entry name" value="Alanine racemase C-terminal domain-like"/>
    <property type="match status" value="1"/>
</dbReference>
<dbReference type="PANTHER" id="PTHR30511:SF0">
    <property type="entry name" value="ALANINE RACEMASE, CATABOLIC-RELATED"/>
    <property type="match status" value="1"/>
</dbReference>
<dbReference type="Gene3D" id="3.20.20.10">
    <property type="entry name" value="Alanine racemase"/>
    <property type="match status" value="1"/>
</dbReference>
<keyword evidence="9" id="KW-1185">Reference proteome</keyword>
<comment type="pathway">
    <text evidence="4">Amino-acid biosynthesis; D-alanine biosynthesis; D-alanine from L-alanine: step 1/1.</text>
</comment>
<dbReference type="InterPro" id="IPR000821">
    <property type="entry name" value="Ala_racemase"/>
</dbReference>
<organism evidence="8 9">
    <name type="scientific">Egibacter rhizosphaerae</name>
    <dbReference type="NCBI Taxonomy" id="1670831"/>
    <lineage>
        <taxon>Bacteria</taxon>
        <taxon>Bacillati</taxon>
        <taxon>Actinomycetota</taxon>
        <taxon>Nitriliruptoria</taxon>
        <taxon>Egibacterales</taxon>
        <taxon>Egibacteraceae</taxon>
        <taxon>Egibacter</taxon>
    </lineage>
</organism>
<dbReference type="InterPro" id="IPR001608">
    <property type="entry name" value="Ala_racemase_N"/>
</dbReference>
<dbReference type="GO" id="GO:0030632">
    <property type="term" value="P:D-alanine biosynthetic process"/>
    <property type="evidence" value="ECO:0007669"/>
    <property type="project" value="UniProtKB-UniRule"/>
</dbReference>
<dbReference type="PROSITE" id="PS00395">
    <property type="entry name" value="ALANINE_RACEMASE"/>
    <property type="match status" value="1"/>
</dbReference>
<dbReference type="PANTHER" id="PTHR30511">
    <property type="entry name" value="ALANINE RACEMASE"/>
    <property type="match status" value="1"/>
</dbReference>
<dbReference type="GO" id="GO:0005829">
    <property type="term" value="C:cytosol"/>
    <property type="evidence" value="ECO:0007669"/>
    <property type="project" value="TreeGrafter"/>
</dbReference>
<feature type="active site" description="Proton acceptor; specific for L-alanine" evidence="4">
    <location>
        <position position="257"/>
    </location>
</feature>
<dbReference type="Gene3D" id="2.40.37.10">
    <property type="entry name" value="Lyase, Ornithine Decarboxylase, Chain A, domain 1"/>
    <property type="match status" value="1"/>
</dbReference>
<evidence type="ECO:0000256" key="3">
    <source>
        <dbReference type="ARBA" id="ARBA00023235"/>
    </source>
</evidence>
<keyword evidence="3 4" id="KW-0413">Isomerase</keyword>
<comment type="function">
    <text evidence="4">Catalyzes the interconversion of L-alanine and D-alanine. May also act on other amino acids.</text>
</comment>